<accession>A0A6M3IM15</accession>
<organism evidence="2">
    <name type="scientific">viral metagenome</name>
    <dbReference type="NCBI Taxonomy" id="1070528"/>
    <lineage>
        <taxon>unclassified sequences</taxon>
        <taxon>metagenomes</taxon>
        <taxon>organismal metagenomes</taxon>
    </lineage>
</organism>
<evidence type="ECO:0000313" key="2">
    <source>
        <dbReference type="EMBL" id="QJA58546.1"/>
    </source>
</evidence>
<proteinExistence type="predicted"/>
<protein>
    <submittedName>
        <fullName evidence="2">Uncharacterized protein</fullName>
    </submittedName>
</protein>
<sequence length="221" mass="24371">MSAGILANPLMQMFLTQLGGEALARFMPGQNSPYQQAVGQQIQYGQRMMPELYSQAMGQPSAATRQQYKNLSAEANRLQQSYAASAQRGTPTMREPTTPVREQQGRFQEAKLGAYGDILAQGQQNAQNALLGMYGRAMPQQQALEMQQRLDRQNMFKGLTGILGEYKNLKNDQQARDMFEPLLRQLMMLLGGGMGAQGGVGTTSAAQPMQGWQPTGNERFL</sequence>
<reference evidence="2" key="1">
    <citation type="submission" date="2020-03" db="EMBL/GenBank/DDBJ databases">
        <title>The deep terrestrial virosphere.</title>
        <authorList>
            <person name="Holmfeldt K."/>
            <person name="Nilsson E."/>
            <person name="Simone D."/>
            <person name="Lopez-Fernandez M."/>
            <person name="Wu X."/>
            <person name="de Brujin I."/>
            <person name="Lundin D."/>
            <person name="Andersson A."/>
            <person name="Bertilsson S."/>
            <person name="Dopson M."/>
        </authorList>
    </citation>
    <scope>NUCLEOTIDE SEQUENCE</scope>
    <source>
        <strain evidence="2">MM415B01439</strain>
    </source>
</reference>
<dbReference type="AlphaFoldDB" id="A0A6M3IM15"/>
<dbReference type="EMBL" id="MT141328">
    <property type="protein sequence ID" value="QJA58546.1"/>
    <property type="molecule type" value="Genomic_DNA"/>
</dbReference>
<name>A0A6M3IM15_9ZZZZ</name>
<evidence type="ECO:0000256" key="1">
    <source>
        <dbReference type="SAM" id="MobiDB-lite"/>
    </source>
</evidence>
<gene>
    <name evidence="2" type="ORF">MM415B01439_0023</name>
</gene>
<feature type="region of interest" description="Disordered" evidence="1">
    <location>
        <begin position="82"/>
        <end position="102"/>
    </location>
</feature>